<protein>
    <submittedName>
        <fullName evidence="2">ATP-binding protein</fullName>
    </submittedName>
</protein>
<dbReference type="Proteomes" id="UP000253501">
    <property type="component" value="Unassembled WGS sequence"/>
</dbReference>
<accession>A0A367PTR0</accession>
<evidence type="ECO:0000313" key="2">
    <source>
        <dbReference type="EMBL" id="RCJ10446.1"/>
    </source>
</evidence>
<sequence length="326" mass="37401">MRFPLPERIDPRHCIVTKQYAVYTPPMHEMIEQLGEWIDQQRPGGYIYGASRLGKSRCVQWYVAQVLQERLNAVVPLVVWNRRPDSQTSEAGFWHQLLLASNFEFANPAKPPKRAEGIHLCRQRFIAIANNAQRNYVVLAIDEAQDLTFREWKWLLGLQNDLDYEGYLLSVFSVGSHQLNYRHEYMAITGNAHLAARFMAAHARFHGLRSPEEIAYVLNGYDIDSEWPPGSGVSYLKYFAPVQFAAGHRLADCAALVWKALVELSPESARRHLEFPMQHIARATEAMLFQLAHGGDWVDVTSYENWLQEFAKANFPDHMRIISTGS</sequence>
<reference evidence="2 3" key="1">
    <citation type="submission" date="2018-04" db="EMBL/GenBank/DDBJ databases">
        <title>Cupriavidus necator CR12 genome sequencing and assembly.</title>
        <authorList>
            <person name="Ben Fekih I."/>
            <person name="Mazhar H.S."/>
            <person name="Bello S.K."/>
            <person name="Rensing C."/>
        </authorList>
    </citation>
    <scope>NUCLEOTIDE SEQUENCE [LARGE SCALE GENOMIC DNA]</scope>
    <source>
        <strain evidence="2 3">CR12</strain>
    </source>
</reference>
<feature type="domain" description="ORC1/DEAH AAA+ ATPase" evidence="1">
    <location>
        <begin position="41"/>
        <end position="180"/>
    </location>
</feature>
<dbReference type="AlphaFoldDB" id="A0A367PTR0"/>
<comment type="caution">
    <text evidence="2">The sequence shown here is derived from an EMBL/GenBank/DDBJ whole genome shotgun (WGS) entry which is preliminary data.</text>
</comment>
<dbReference type="GO" id="GO:0005524">
    <property type="term" value="F:ATP binding"/>
    <property type="evidence" value="ECO:0007669"/>
    <property type="project" value="UniProtKB-KW"/>
</dbReference>
<evidence type="ECO:0000259" key="1">
    <source>
        <dbReference type="Pfam" id="PF13401"/>
    </source>
</evidence>
<dbReference type="Pfam" id="PF13401">
    <property type="entry name" value="AAA_22"/>
    <property type="match status" value="1"/>
</dbReference>
<evidence type="ECO:0000313" key="3">
    <source>
        <dbReference type="Proteomes" id="UP000253501"/>
    </source>
</evidence>
<dbReference type="RefSeq" id="WP_039015432.1">
    <property type="nucleotide sequence ID" value="NZ_CP068436.1"/>
</dbReference>
<dbReference type="GO" id="GO:0016887">
    <property type="term" value="F:ATP hydrolysis activity"/>
    <property type="evidence" value="ECO:0007669"/>
    <property type="project" value="InterPro"/>
</dbReference>
<organism evidence="2 3">
    <name type="scientific">Cupriavidus necator</name>
    <name type="common">Alcaligenes eutrophus</name>
    <name type="synonym">Ralstonia eutropha</name>
    <dbReference type="NCBI Taxonomy" id="106590"/>
    <lineage>
        <taxon>Bacteria</taxon>
        <taxon>Pseudomonadati</taxon>
        <taxon>Pseudomonadota</taxon>
        <taxon>Betaproteobacteria</taxon>
        <taxon>Burkholderiales</taxon>
        <taxon>Burkholderiaceae</taxon>
        <taxon>Cupriavidus</taxon>
    </lineage>
</organism>
<dbReference type="InterPro" id="IPR027417">
    <property type="entry name" value="P-loop_NTPase"/>
</dbReference>
<dbReference type="EMBL" id="QDHA01000001">
    <property type="protein sequence ID" value="RCJ10446.1"/>
    <property type="molecule type" value="Genomic_DNA"/>
</dbReference>
<proteinExistence type="predicted"/>
<dbReference type="SUPFAM" id="SSF52540">
    <property type="entry name" value="P-loop containing nucleoside triphosphate hydrolases"/>
    <property type="match status" value="1"/>
</dbReference>
<keyword evidence="2" id="KW-0547">Nucleotide-binding</keyword>
<gene>
    <name evidence="2" type="ORF">DDK22_00320</name>
</gene>
<name>A0A367PTR0_CUPNE</name>
<keyword evidence="2" id="KW-0067">ATP-binding</keyword>
<dbReference type="InterPro" id="IPR049945">
    <property type="entry name" value="AAA_22"/>
</dbReference>